<dbReference type="PANTHER" id="PTHR14024">
    <property type="entry name" value="PERILIPIN"/>
    <property type="match status" value="1"/>
</dbReference>
<organism evidence="4 5">
    <name type="scientific">Homarus americanus</name>
    <name type="common">American lobster</name>
    <dbReference type="NCBI Taxonomy" id="6706"/>
    <lineage>
        <taxon>Eukaryota</taxon>
        <taxon>Metazoa</taxon>
        <taxon>Ecdysozoa</taxon>
        <taxon>Arthropoda</taxon>
        <taxon>Crustacea</taxon>
        <taxon>Multicrustacea</taxon>
        <taxon>Malacostraca</taxon>
        <taxon>Eumalacostraca</taxon>
        <taxon>Eucarida</taxon>
        <taxon>Decapoda</taxon>
        <taxon>Pleocyemata</taxon>
        <taxon>Astacidea</taxon>
        <taxon>Nephropoidea</taxon>
        <taxon>Nephropidae</taxon>
        <taxon>Homarus</taxon>
    </lineage>
</organism>
<evidence type="ECO:0000256" key="3">
    <source>
        <dbReference type="ARBA" id="ARBA00022677"/>
    </source>
</evidence>
<dbReference type="PANTHER" id="PTHR14024:SF49">
    <property type="entry name" value="LIPID STORAGE DROPLETS SURFACE-BINDING PROTEIN 1"/>
    <property type="match status" value="1"/>
</dbReference>
<dbReference type="GO" id="GO:0019915">
    <property type="term" value="P:lipid storage"/>
    <property type="evidence" value="ECO:0007669"/>
    <property type="project" value="TreeGrafter"/>
</dbReference>
<name>A0A8J5TL09_HOMAM</name>
<comment type="subcellular location">
    <subcellularLocation>
        <location evidence="1">Lipid droplet</location>
    </subcellularLocation>
</comment>
<comment type="caution">
    <text evidence="4">The sequence shown here is derived from an EMBL/GenBank/DDBJ whole genome shotgun (WGS) entry which is preliminary data.</text>
</comment>
<sequence length="460" mass="50493">MVGQSLQRHPRGHISGARQLHQAPHTVVLMAPNSASFGFGGTPAFFARMMAIPAINDALTLATQVYDNTKRNEVMGAAIKAAETSMRVAATSALPLAAPILDRVGGWEAVDEWACRGLDRVEEAAPIIKKPTKEIVNRTRETVLGAVAGDKLIVPDTITEALVIRANRMMEVVTENVGVKAATNVAENALDTAHVLVNTYLPPGGGDKAHPDVSGAGVRERTLILARKTGHRLYRTALRMMRPDLAYRNDAVITPGMMMEFARGTVMNLYTELLRVPRPGEQVGVLMTFARTPVRFVVISTSTFNTSVLTTLIPILQETTKTLQEVLKEPSSRLGPMIQESYQIIRVAAENTTARFTPFFIDTVRRALDATSMREVREVVIDYGKYVGEEARLWGKVLVVLIQLTPNFALRVSETTRILTADVLRRAMTSLESRGRPAPLLLKKGFVPVKVTMMAPRDTF</sequence>
<proteinExistence type="inferred from homology"/>
<keyword evidence="5" id="KW-1185">Reference proteome</keyword>
<dbReference type="GO" id="GO:0010890">
    <property type="term" value="P:positive regulation of triglyceride storage"/>
    <property type="evidence" value="ECO:0007669"/>
    <property type="project" value="TreeGrafter"/>
</dbReference>
<evidence type="ECO:0000256" key="1">
    <source>
        <dbReference type="ARBA" id="ARBA00004502"/>
    </source>
</evidence>
<accession>A0A8J5TL09</accession>
<dbReference type="Proteomes" id="UP000747542">
    <property type="component" value="Unassembled WGS sequence"/>
</dbReference>
<evidence type="ECO:0000313" key="5">
    <source>
        <dbReference type="Proteomes" id="UP000747542"/>
    </source>
</evidence>
<dbReference type="Pfam" id="PF03036">
    <property type="entry name" value="Perilipin"/>
    <property type="match status" value="1"/>
</dbReference>
<evidence type="ECO:0000256" key="2">
    <source>
        <dbReference type="ARBA" id="ARBA00006311"/>
    </source>
</evidence>
<gene>
    <name evidence="4" type="primary">Plin2-L3</name>
    <name evidence="4" type="ORF">Hamer_G023787</name>
</gene>
<evidence type="ECO:0000313" key="4">
    <source>
        <dbReference type="EMBL" id="KAG7177809.1"/>
    </source>
</evidence>
<dbReference type="EMBL" id="JAHLQT010001720">
    <property type="protein sequence ID" value="KAG7177809.1"/>
    <property type="molecule type" value="Genomic_DNA"/>
</dbReference>
<dbReference type="GO" id="GO:0005811">
    <property type="term" value="C:lipid droplet"/>
    <property type="evidence" value="ECO:0007669"/>
    <property type="project" value="UniProtKB-SubCell"/>
</dbReference>
<dbReference type="AlphaFoldDB" id="A0A8J5TL09"/>
<comment type="similarity">
    <text evidence="2">Belongs to the perilipin family.</text>
</comment>
<dbReference type="OrthoDB" id="376826at2759"/>
<dbReference type="InterPro" id="IPR004279">
    <property type="entry name" value="Perilipin"/>
</dbReference>
<protein>
    <submittedName>
        <fullName evidence="4">Perilipin-2-like 3</fullName>
    </submittedName>
</protein>
<keyword evidence="3" id="KW-0551">Lipid droplet</keyword>
<dbReference type="GO" id="GO:0005829">
    <property type="term" value="C:cytosol"/>
    <property type="evidence" value="ECO:0007669"/>
    <property type="project" value="TreeGrafter"/>
</dbReference>
<reference evidence="4" key="1">
    <citation type="journal article" date="2021" name="Sci. Adv.">
        <title>The American lobster genome reveals insights on longevity, neural, and immune adaptations.</title>
        <authorList>
            <person name="Polinski J.M."/>
            <person name="Zimin A.V."/>
            <person name="Clark K.F."/>
            <person name="Kohn A.B."/>
            <person name="Sadowski N."/>
            <person name="Timp W."/>
            <person name="Ptitsyn A."/>
            <person name="Khanna P."/>
            <person name="Romanova D.Y."/>
            <person name="Williams P."/>
            <person name="Greenwood S.J."/>
            <person name="Moroz L.L."/>
            <person name="Walt D.R."/>
            <person name="Bodnar A.G."/>
        </authorList>
    </citation>
    <scope>NUCLEOTIDE SEQUENCE</scope>
    <source>
        <strain evidence="4">GMGI-L3</strain>
    </source>
</reference>